<dbReference type="InParanoid" id="A0A0C3DX92"/>
<dbReference type="PROSITE" id="PS50166">
    <property type="entry name" value="IMPORTIN_B_NT"/>
    <property type="match status" value="1"/>
</dbReference>
<dbReference type="GO" id="GO:0005635">
    <property type="term" value="C:nuclear envelope"/>
    <property type="evidence" value="ECO:0007669"/>
    <property type="project" value="TreeGrafter"/>
</dbReference>
<evidence type="ECO:0000256" key="1">
    <source>
        <dbReference type="ARBA" id="ARBA00004123"/>
    </source>
</evidence>
<evidence type="ECO:0000256" key="2">
    <source>
        <dbReference type="ARBA" id="ARBA00004496"/>
    </source>
</evidence>
<evidence type="ECO:0000256" key="5">
    <source>
        <dbReference type="ARBA" id="ARBA00022490"/>
    </source>
</evidence>
<protein>
    <recommendedName>
        <fullName evidence="8">Importin N-terminal domain-containing protein</fullName>
    </recommendedName>
</protein>
<keyword evidence="7" id="KW-0539">Nucleus</keyword>
<dbReference type="InterPro" id="IPR016024">
    <property type="entry name" value="ARM-type_fold"/>
</dbReference>
<evidence type="ECO:0000313" key="10">
    <source>
        <dbReference type="Proteomes" id="UP000053989"/>
    </source>
</evidence>
<dbReference type="EMBL" id="KN822061">
    <property type="protein sequence ID" value="KIM60531.1"/>
    <property type="molecule type" value="Genomic_DNA"/>
</dbReference>
<reference evidence="9 10" key="1">
    <citation type="submission" date="2014-04" db="EMBL/GenBank/DDBJ databases">
        <authorList>
            <consortium name="DOE Joint Genome Institute"/>
            <person name="Kuo A."/>
            <person name="Kohler A."/>
            <person name="Nagy L.G."/>
            <person name="Floudas D."/>
            <person name="Copeland A."/>
            <person name="Barry K.W."/>
            <person name="Cichocki N."/>
            <person name="Veneault-Fourrey C."/>
            <person name="LaButti K."/>
            <person name="Lindquist E.A."/>
            <person name="Lipzen A."/>
            <person name="Lundell T."/>
            <person name="Morin E."/>
            <person name="Murat C."/>
            <person name="Sun H."/>
            <person name="Tunlid A."/>
            <person name="Henrissat B."/>
            <person name="Grigoriev I.V."/>
            <person name="Hibbett D.S."/>
            <person name="Martin F."/>
            <person name="Nordberg H.P."/>
            <person name="Cantor M.N."/>
            <person name="Hua S.X."/>
        </authorList>
    </citation>
    <scope>NUCLEOTIDE SEQUENCE [LARGE SCALE GENOMIC DNA]</scope>
    <source>
        <strain evidence="9 10">Foug A</strain>
    </source>
</reference>
<evidence type="ECO:0000256" key="7">
    <source>
        <dbReference type="ARBA" id="ARBA00023242"/>
    </source>
</evidence>
<dbReference type="InterPro" id="IPR005043">
    <property type="entry name" value="XPO2_C"/>
</dbReference>
<gene>
    <name evidence="9" type="ORF">SCLCIDRAFT_1216815</name>
</gene>
<organism evidence="9 10">
    <name type="scientific">Scleroderma citrinum Foug A</name>
    <dbReference type="NCBI Taxonomy" id="1036808"/>
    <lineage>
        <taxon>Eukaryota</taxon>
        <taxon>Fungi</taxon>
        <taxon>Dikarya</taxon>
        <taxon>Basidiomycota</taxon>
        <taxon>Agaricomycotina</taxon>
        <taxon>Agaricomycetes</taxon>
        <taxon>Agaricomycetidae</taxon>
        <taxon>Boletales</taxon>
        <taxon>Sclerodermatineae</taxon>
        <taxon>Sclerodermataceae</taxon>
        <taxon>Scleroderma</taxon>
    </lineage>
</organism>
<dbReference type="GO" id="GO:0006606">
    <property type="term" value="P:protein import into nucleus"/>
    <property type="evidence" value="ECO:0007669"/>
    <property type="project" value="TreeGrafter"/>
</dbReference>
<dbReference type="FunCoup" id="A0A0C3DX92">
    <property type="interactions" value="814"/>
</dbReference>
<keyword evidence="10" id="KW-1185">Reference proteome</keyword>
<evidence type="ECO:0000256" key="6">
    <source>
        <dbReference type="ARBA" id="ARBA00022927"/>
    </source>
</evidence>
<dbReference type="GO" id="GO:0006611">
    <property type="term" value="P:protein export from nucleus"/>
    <property type="evidence" value="ECO:0007669"/>
    <property type="project" value="TreeGrafter"/>
</dbReference>
<dbReference type="InterPro" id="IPR001494">
    <property type="entry name" value="Importin-beta_N"/>
</dbReference>
<dbReference type="GO" id="GO:0031267">
    <property type="term" value="F:small GTPase binding"/>
    <property type="evidence" value="ECO:0007669"/>
    <property type="project" value="InterPro"/>
</dbReference>
<proteinExistence type="inferred from homology"/>
<dbReference type="SUPFAM" id="SSF48371">
    <property type="entry name" value="ARM repeat"/>
    <property type="match status" value="1"/>
</dbReference>
<feature type="domain" description="Importin N-terminal" evidence="8">
    <location>
        <begin position="20"/>
        <end position="91"/>
    </location>
</feature>
<dbReference type="Proteomes" id="UP000053989">
    <property type="component" value="Unassembled WGS sequence"/>
</dbReference>
<dbReference type="PANTHER" id="PTHR10997:SF8">
    <property type="entry name" value="EXPORTIN-2"/>
    <property type="match status" value="1"/>
</dbReference>
<dbReference type="GO" id="GO:0005829">
    <property type="term" value="C:cytosol"/>
    <property type="evidence" value="ECO:0007669"/>
    <property type="project" value="TreeGrafter"/>
</dbReference>
<dbReference type="Gene3D" id="1.25.10.10">
    <property type="entry name" value="Leucine-rich Repeat Variant"/>
    <property type="match status" value="1"/>
</dbReference>
<keyword evidence="5" id="KW-0963">Cytoplasm</keyword>
<dbReference type="OrthoDB" id="3268246at2759"/>
<dbReference type="Pfam" id="PF08506">
    <property type="entry name" value="Cse1"/>
    <property type="match status" value="1"/>
</dbReference>
<dbReference type="PANTHER" id="PTHR10997">
    <property type="entry name" value="IMPORTIN-7, 8, 11"/>
    <property type="match status" value="1"/>
</dbReference>
<reference evidence="10" key="2">
    <citation type="submission" date="2015-01" db="EMBL/GenBank/DDBJ databases">
        <title>Evolutionary Origins and Diversification of the Mycorrhizal Mutualists.</title>
        <authorList>
            <consortium name="DOE Joint Genome Institute"/>
            <consortium name="Mycorrhizal Genomics Consortium"/>
            <person name="Kohler A."/>
            <person name="Kuo A."/>
            <person name="Nagy L.G."/>
            <person name="Floudas D."/>
            <person name="Copeland A."/>
            <person name="Barry K.W."/>
            <person name="Cichocki N."/>
            <person name="Veneault-Fourrey C."/>
            <person name="LaButti K."/>
            <person name="Lindquist E.A."/>
            <person name="Lipzen A."/>
            <person name="Lundell T."/>
            <person name="Morin E."/>
            <person name="Murat C."/>
            <person name="Riley R."/>
            <person name="Ohm R."/>
            <person name="Sun H."/>
            <person name="Tunlid A."/>
            <person name="Henrissat B."/>
            <person name="Grigoriev I.V."/>
            <person name="Hibbett D.S."/>
            <person name="Martin F."/>
        </authorList>
    </citation>
    <scope>NUCLEOTIDE SEQUENCE [LARGE SCALE GENOMIC DNA]</scope>
    <source>
        <strain evidence="10">Foug A</strain>
    </source>
</reference>
<dbReference type="AlphaFoldDB" id="A0A0C3DX92"/>
<sequence>MADVASLLQASLQPTTRKQAEQQLHQLTPQDGFLSHLLQLILNKNVDPSIRLAGGIYLKNIAKIRWEEDVAPLPEKEKANIRAQLVPSMIALSSPSDKAIRAQIAESVALIAELDFPVQWSDLITQLVQSLSPQDYAINAGVLEAAHSIFRHWRSQSASNQLYSEINLVLSQFMNPFLELFRRTATLLLSPPSPSNIEIMTQSQILLAEIFYDFTCHDLPPGIEDAHNDFFADSGIFHRFLTWDPPALRGQFDDVSPSLPSRLKTVIFEITELYVKLYPEQLLLSSTVPSFMRSVLAIAGSRELSNVAHDQLVSQALRFISSTIRSNHFKTLFSSKNDISSLVREVVLPNVDLRDHETEQFEDDPLEFIRLDLALPSGSGGAGSTEACTRRQAAADVLQALVGSGFQTEATEIVGSLINSALSMYSSNPGQEWRSKDSAVYLLTAIATETSTTKHGVTSINAQVDVVDFFSQHVLPDLQGAQGTVHPILQVDAIRFLLTFRNQLTKEQLLFVLPLLVNHLKSDNYVAYTYAAITIDRILFMKKGSQLVFAQADVHDIAPDLLHATLVKIEAAGTPEKISENDHLMKCAMRVIVTARQTLTPLYQQVLQRLIVILSAVSKNPSNPNFDHYLFESVSALLRFVVHDASTLSAFEQALFPHCTSILQQDIDQYIPYVFQILAQMLEMHTTGVPADYRTLLPFLFMPACWQQKGSIPALVKLLKAFLARDANEMVAKNQIPSVLAIVQQRLVPSKINDVWGFELLQAVVQYVPPTHMKQYFKVLLVTLLTRMQTSKTDRYVYHFSLFLLFSMAIDVEGLGPDYVISTVEEVQPQLWSQVLMSFIIPQVPKMPHKDRKLTAVGLTRMLTESQVMRSEPTARSWMPAFTVLVKLFDEPQYLSKSSSNDDTTTAGLTEIDYEEQTAGYQAAYSRLAAADSSPVDPVAYVKDLRVFLGQALSRARVGPLLAVSEPGIVKPFLEGLVAEGYSIQ</sequence>
<dbReference type="SMART" id="SM00913">
    <property type="entry name" value="IBN_N"/>
    <property type="match status" value="1"/>
</dbReference>
<dbReference type="InterPro" id="IPR013713">
    <property type="entry name" value="XPO2_central"/>
</dbReference>
<dbReference type="InterPro" id="IPR011989">
    <property type="entry name" value="ARM-like"/>
</dbReference>
<comment type="subcellular location">
    <subcellularLocation>
        <location evidence="2">Cytoplasm</location>
    </subcellularLocation>
    <subcellularLocation>
        <location evidence="1">Nucleus</location>
    </subcellularLocation>
</comment>
<evidence type="ECO:0000313" key="9">
    <source>
        <dbReference type="EMBL" id="KIM60531.1"/>
    </source>
</evidence>
<dbReference type="Pfam" id="PF03810">
    <property type="entry name" value="IBN_N"/>
    <property type="match status" value="1"/>
</dbReference>
<evidence type="ECO:0000256" key="3">
    <source>
        <dbReference type="ARBA" id="ARBA00008669"/>
    </source>
</evidence>
<dbReference type="GO" id="GO:0005049">
    <property type="term" value="F:nuclear export signal receptor activity"/>
    <property type="evidence" value="ECO:0007669"/>
    <property type="project" value="TreeGrafter"/>
</dbReference>
<evidence type="ECO:0000259" key="8">
    <source>
        <dbReference type="PROSITE" id="PS50166"/>
    </source>
</evidence>
<comment type="similarity">
    <text evidence="3">Belongs to the XPO2/CSE1 family.</text>
</comment>
<name>A0A0C3DX92_9AGAM</name>
<keyword evidence="4" id="KW-0813">Transport</keyword>
<dbReference type="STRING" id="1036808.A0A0C3DX92"/>
<evidence type="ECO:0000256" key="4">
    <source>
        <dbReference type="ARBA" id="ARBA00022448"/>
    </source>
</evidence>
<accession>A0A0C3DX92</accession>
<keyword evidence="6" id="KW-0653">Protein transport</keyword>
<dbReference type="Pfam" id="PF03378">
    <property type="entry name" value="CAS_CSE1"/>
    <property type="match status" value="1"/>
</dbReference>
<dbReference type="HOGENOM" id="CLU_009614_0_0_1"/>